<proteinExistence type="predicted"/>
<name>R0GSS6_9BRAS</name>
<evidence type="ECO:0000256" key="1">
    <source>
        <dbReference type="SAM" id="MobiDB-lite"/>
    </source>
</evidence>
<protein>
    <submittedName>
        <fullName evidence="2">Uncharacterized protein</fullName>
    </submittedName>
</protein>
<dbReference type="OrthoDB" id="1095599at2759"/>
<dbReference type="EMBL" id="KB870812">
    <property type="protein sequence ID" value="EOA14253.1"/>
    <property type="molecule type" value="Genomic_DNA"/>
</dbReference>
<organism evidence="2 3">
    <name type="scientific">Capsella rubella</name>
    <dbReference type="NCBI Taxonomy" id="81985"/>
    <lineage>
        <taxon>Eukaryota</taxon>
        <taxon>Viridiplantae</taxon>
        <taxon>Streptophyta</taxon>
        <taxon>Embryophyta</taxon>
        <taxon>Tracheophyta</taxon>
        <taxon>Spermatophyta</taxon>
        <taxon>Magnoliopsida</taxon>
        <taxon>eudicotyledons</taxon>
        <taxon>Gunneridae</taxon>
        <taxon>Pentapetalae</taxon>
        <taxon>rosids</taxon>
        <taxon>malvids</taxon>
        <taxon>Brassicales</taxon>
        <taxon>Brassicaceae</taxon>
        <taxon>Camelineae</taxon>
        <taxon>Capsella</taxon>
    </lineage>
</organism>
<sequence length="110" mass="12331">KNGDRESKTSKQKEKEREREMGKKTSSKPSQVLFIVVLLCICIYRTESAVPSHHHHQLSITGRRMMASNRSDNHQKGKTQENIYKPNSEIFTGPSHSGHGGSSIDQVSSP</sequence>
<reference evidence="3" key="1">
    <citation type="journal article" date="2013" name="Nat. Genet.">
        <title>The Capsella rubella genome and the genomic consequences of rapid mating system evolution.</title>
        <authorList>
            <person name="Slotte T."/>
            <person name="Hazzouri K.M."/>
            <person name="Agren J.A."/>
            <person name="Koenig D."/>
            <person name="Maumus F."/>
            <person name="Guo Y.L."/>
            <person name="Steige K."/>
            <person name="Platts A.E."/>
            <person name="Escobar J.S."/>
            <person name="Newman L.K."/>
            <person name="Wang W."/>
            <person name="Mandakova T."/>
            <person name="Vello E."/>
            <person name="Smith L.M."/>
            <person name="Henz S.R."/>
            <person name="Steffen J."/>
            <person name="Takuno S."/>
            <person name="Brandvain Y."/>
            <person name="Coop G."/>
            <person name="Andolfatto P."/>
            <person name="Hu T.T."/>
            <person name="Blanchette M."/>
            <person name="Clark R.M."/>
            <person name="Quesneville H."/>
            <person name="Nordborg M."/>
            <person name="Gaut B.S."/>
            <person name="Lysak M.A."/>
            <person name="Jenkins J."/>
            <person name="Grimwood J."/>
            <person name="Chapman J."/>
            <person name="Prochnik S."/>
            <person name="Shu S."/>
            <person name="Rokhsar D."/>
            <person name="Schmutz J."/>
            <person name="Weigel D."/>
            <person name="Wright S.I."/>
        </authorList>
    </citation>
    <scope>NUCLEOTIDE SEQUENCE [LARGE SCALE GENOMIC DNA]</scope>
    <source>
        <strain evidence="3">cv. Monte Gargano</strain>
    </source>
</reference>
<dbReference type="AlphaFoldDB" id="R0GSS6"/>
<dbReference type="Proteomes" id="UP000029121">
    <property type="component" value="Unassembled WGS sequence"/>
</dbReference>
<dbReference type="KEGG" id="crb:17875276"/>
<feature type="non-terminal residue" evidence="2">
    <location>
        <position position="1"/>
    </location>
</feature>
<evidence type="ECO:0000313" key="3">
    <source>
        <dbReference type="Proteomes" id="UP000029121"/>
    </source>
</evidence>
<gene>
    <name evidence="2" type="ORF">CARUB_v10027411mg</name>
</gene>
<keyword evidence="3" id="KW-1185">Reference proteome</keyword>
<feature type="compositionally biased region" description="Basic and acidic residues" evidence="1">
    <location>
        <begin position="1"/>
        <end position="23"/>
    </location>
</feature>
<feature type="region of interest" description="Disordered" evidence="1">
    <location>
        <begin position="1"/>
        <end position="28"/>
    </location>
</feature>
<evidence type="ECO:0000313" key="2">
    <source>
        <dbReference type="EMBL" id="EOA14253.1"/>
    </source>
</evidence>
<accession>R0GSS6</accession>
<feature type="region of interest" description="Disordered" evidence="1">
    <location>
        <begin position="51"/>
        <end position="110"/>
    </location>
</feature>